<proteinExistence type="predicted"/>
<comment type="caution">
    <text evidence="1">The sequence shown here is derived from an EMBL/GenBank/DDBJ whole genome shotgun (WGS) entry which is preliminary data.</text>
</comment>
<reference evidence="1 2" key="1">
    <citation type="submission" date="2021-03" db="EMBL/GenBank/DDBJ databases">
        <title>Fibrella sp. HMF5405 genome sequencing and assembly.</title>
        <authorList>
            <person name="Kang H."/>
            <person name="Kim H."/>
            <person name="Bae S."/>
            <person name="Joh K."/>
        </authorList>
    </citation>
    <scope>NUCLEOTIDE SEQUENCE [LARGE SCALE GENOMIC DNA]</scope>
    <source>
        <strain evidence="1 2">HMF5405</strain>
    </source>
</reference>
<gene>
    <name evidence="1" type="ORF">J2I46_03070</name>
</gene>
<keyword evidence="2" id="KW-1185">Reference proteome</keyword>
<accession>A0ABS3JC18</accession>
<sequence>MKFLKKLDPSRAAWVWMKDASVTKPELIETEIEFRQKYGDAFMGAVGRVFYFQFTNALARSLFLQSLAIAYSDEGVWTEFVEANP</sequence>
<dbReference type="Proteomes" id="UP000664628">
    <property type="component" value="Unassembled WGS sequence"/>
</dbReference>
<dbReference type="RefSeq" id="WP_207327454.1">
    <property type="nucleotide sequence ID" value="NZ_JAFMYW010000001.1"/>
</dbReference>
<dbReference type="EMBL" id="JAFMYW010000001">
    <property type="protein sequence ID" value="MBO0947546.1"/>
    <property type="molecule type" value="Genomic_DNA"/>
</dbReference>
<name>A0ABS3JC18_9BACT</name>
<protein>
    <submittedName>
        <fullName evidence="1">Uncharacterized protein</fullName>
    </submittedName>
</protein>
<evidence type="ECO:0000313" key="1">
    <source>
        <dbReference type="EMBL" id="MBO0947546.1"/>
    </source>
</evidence>
<evidence type="ECO:0000313" key="2">
    <source>
        <dbReference type="Proteomes" id="UP000664628"/>
    </source>
</evidence>
<organism evidence="1 2">
    <name type="scientific">Fibrella forsythiae</name>
    <dbReference type="NCBI Taxonomy" id="2817061"/>
    <lineage>
        <taxon>Bacteria</taxon>
        <taxon>Pseudomonadati</taxon>
        <taxon>Bacteroidota</taxon>
        <taxon>Cytophagia</taxon>
        <taxon>Cytophagales</taxon>
        <taxon>Spirosomataceae</taxon>
        <taxon>Fibrella</taxon>
    </lineage>
</organism>